<evidence type="ECO:0000313" key="3">
    <source>
        <dbReference type="Proteomes" id="UP000220480"/>
    </source>
</evidence>
<gene>
    <name evidence="2" type="ORF">CGS59_07015</name>
</gene>
<feature type="transmembrane region" description="Helical" evidence="1">
    <location>
        <begin position="75"/>
        <end position="95"/>
    </location>
</feature>
<dbReference type="Proteomes" id="UP000220480">
    <property type="component" value="Unassembled WGS sequence"/>
</dbReference>
<keyword evidence="1" id="KW-1133">Transmembrane helix</keyword>
<evidence type="ECO:0000313" key="2">
    <source>
        <dbReference type="EMBL" id="PDX84164.1"/>
    </source>
</evidence>
<reference evidence="2 3" key="1">
    <citation type="journal article" date="2017" name="Front. Microbiol.">
        <title>New Insights into the Diversity of the Genus Faecalibacterium.</title>
        <authorList>
            <person name="Benevides L."/>
            <person name="Burman S."/>
            <person name="Martin R."/>
            <person name="Robert V."/>
            <person name="Thomas M."/>
            <person name="Miquel S."/>
            <person name="Chain F."/>
            <person name="Sokol H."/>
            <person name="Bermudez-Humaran L.G."/>
            <person name="Morrison M."/>
            <person name="Langella P."/>
            <person name="Azevedo V.A."/>
            <person name="Chatel J.M."/>
            <person name="Soares S."/>
        </authorList>
    </citation>
    <scope>NUCLEOTIDE SEQUENCE [LARGE SCALE GENOMIC DNA]</scope>
    <source>
        <strain evidence="2 3">CNCM I 4644</strain>
    </source>
</reference>
<accession>A0A2A7AYF0</accession>
<proteinExistence type="predicted"/>
<dbReference type="EMBL" id="NMTZ01000018">
    <property type="protein sequence ID" value="PDX84164.1"/>
    <property type="molecule type" value="Genomic_DNA"/>
</dbReference>
<sequence>MQRRFLRKRGAAGKGLALSVKPCRACQLSQRESPWHGGKVSGKAVNFAGGNAPPGGAVAQRLRGYKWRSEKSVKAIAPTGAALAFLCFDFFFRIVKGEQPLSRCGVGGVQR</sequence>
<dbReference type="AlphaFoldDB" id="A0A2A7AYF0"/>
<evidence type="ECO:0000256" key="1">
    <source>
        <dbReference type="SAM" id="Phobius"/>
    </source>
</evidence>
<keyword evidence="1" id="KW-0472">Membrane</keyword>
<name>A0A2A7AYF0_9FIRM</name>
<organism evidence="2 3">
    <name type="scientific">Faecalibacterium prausnitzii</name>
    <dbReference type="NCBI Taxonomy" id="853"/>
    <lineage>
        <taxon>Bacteria</taxon>
        <taxon>Bacillati</taxon>
        <taxon>Bacillota</taxon>
        <taxon>Clostridia</taxon>
        <taxon>Eubacteriales</taxon>
        <taxon>Oscillospiraceae</taxon>
        <taxon>Faecalibacterium</taxon>
    </lineage>
</organism>
<protein>
    <submittedName>
        <fullName evidence="2">Uncharacterized protein</fullName>
    </submittedName>
</protein>
<comment type="caution">
    <text evidence="2">The sequence shown here is derived from an EMBL/GenBank/DDBJ whole genome shotgun (WGS) entry which is preliminary data.</text>
</comment>
<keyword evidence="1" id="KW-0812">Transmembrane</keyword>